<organism evidence="1 2">
    <name type="scientific">Luteolibacter pohnpeiensis</name>
    <dbReference type="NCBI Taxonomy" id="454153"/>
    <lineage>
        <taxon>Bacteria</taxon>
        <taxon>Pseudomonadati</taxon>
        <taxon>Verrucomicrobiota</taxon>
        <taxon>Verrucomicrobiia</taxon>
        <taxon>Verrucomicrobiales</taxon>
        <taxon>Verrucomicrobiaceae</taxon>
        <taxon>Luteolibacter</taxon>
    </lineage>
</organism>
<dbReference type="Gene3D" id="3.40.50.300">
    <property type="entry name" value="P-loop containing nucleotide triphosphate hydrolases"/>
    <property type="match status" value="1"/>
</dbReference>
<dbReference type="InterPro" id="IPR027417">
    <property type="entry name" value="P-loop_NTPase"/>
</dbReference>
<evidence type="ECO:0000313" key="1">
    <source>
        <dbReference type="EMBL" id="MBK1884686.1"/>
    </source>
</evidence>
<dbReference type="SUPFAM" id="SSF52540">
    <property type="entry name" value="P-loop containing nucleoside triphosphate hydrolases"/>
    <property type="match status" value="1"/>
</dbReference>
<dbReference type="AlphaFoldDB" id="A0A934SBV6"/>
<protein>
    <submittedName>
        <fullName evidence="1">Uncharacterized protein</fullName>
    </submittedName>
</protein>
<gene>
    <name evidence="1" type="ORF">JIN85_19905</name>
</gene>
<accession>A0A934SBV6</accession>
<sequence>KSGIGKSHALASLLRKLEQPFLWWSGTEARDAAIEAATAEKDREGCKRRWQQGSTISILVLDDISQGRMTEAWSAKLFDLLETRMGSKLPTFWSSQIDLPKLREKIVRQNGGDTAQSEAISRRLSQHSMILRA</sequence>
<dbReference type="Proteomes" id="UP000603141">
    <property type="component" value="Unassembled WGS sequence"/>
</dbReference>
<comment type="caution">
    <text evidence="1">The sequence shown here is derived from an EMBL/GenBank/DDBJ whole genome shotgun (WGS) entry which is preliminary data.</text>
</comment>
<proteinExistence type="predicted"/>
<keyword evidence="2" id="KW-1185">Reference proteome</keyword>
<evidence type="ECO:0000313" key="2">
    <source>
        <dbReference type="Proteomes" id="UP000603141"/>
    </source>
</evidence>
<dbReference type="EMBL" id="JAENIJ010000075">
    <property type="protein sequence ID" value="MBK1884686.1"/>
    <property type="molecule type" value="Genomic_DNA"/>
</dbReference>
<dbReference type="RefSeq" id="WP_200274110.1">
    <property type="nucleotide sequence ID" value="NZ_JAENIJ010000075.1"/>
</dbReference>
<feature type="non-terminal residue" evidence="1">
    <location>
        <position position="1"/>
    </location>
</feature>
<name>A0A934SBV6_9BACT</name>
<reference evidence="1" key="1">
    <citation type="submission" date="2021-01" db="EMBL/GenBank/DDBJ databases">
        <title>Modified the classification status of verrucomicrobia.</title>
        <authorList>
            <person name="Feng X."/>
        </authorList>
    </citation>
    <scope>NUCLEOTIDE SEQUENCE</scope>
    <source>
        <strain evidence="1">KCTC 22041</strain>
    </source>
</reference>